<feature type="region of interest" description="Disordered" evidence="1">
    <location>
        <begin position="488"/>
        <end position="579"/>
    </location>
</feature>
<dbReference type="AlphaFoldDB" id="A0A0F2MGX5"/>
<feature type="region of interest" description="Disordered" evidence="1">
    <location>
        <begin position="18"/>
        <end position="113"/>
    </location>
</feature>
<dbReference type="EMBL" id="AXCR01000004">
    <property type="protein sequence ID" value="KJR88892.1"/>
    <property type="molecule type" value="Genomic_DNA"/>
</dbReference>
<evidence type="ECO:0000313" key="2">
    <source>
        <dbReference type="EMBL" id="KJR88892.1"/>
    </source>
</evidence>
<evidence type="ECO:0000256" key="1">
    <source>
        <dbReference type="SAM" id="MobiDB-lite"/>
    </source>
</evidence>
<feature type="compositionally biased region" description="Polar residues" evidence="1">
    <location>
        <begin position="71"/>
        <end position="82"/>
    </location>
</feature>
<protein>
    <submittedName>
        <fullName evidence="2">Uncharacterized protein</fullName>
    </submittedName>
</protein>
<reference evidence="2 3" key="2">
    <citation type="journal article" date="2015" name="Eukaryot. Cell">
        <title>Asexual propagation of a virulent clone complex in a human and feline outbreak of sporotrichosis.</title>
        <authorList>
            <person name="Teixeira Mde M."/>
            <person name="Rodrigues A.M."/>
            <person name="Tsui C.K."/>
            <person name="de Almeida L.G."/>
            <person name="Van Diepeningen A.D."/>
            <person name="van den Ende B.G."/>
            <person name="Fernandes G.F."/>
            <person name="Kano R."/>
            <person name="Hamelin R.C."/>
            <person name="Lopes-Bezerra L.M."/>
            <person name="Vasconcelos A.T."/>
            <person name="de Hoog S."/>
            <person name="de Camargo Z.P."/>
            <person name="Felipe M.S."/>
        </authorList>
    </citation>
    <scope>NUCLEOTIDE SEQUENCE [LARGE SCALE GENOMIC DNA]</scope>
    <source>
        <strain evidence="2 3">1099-18</strain>
    </source>
</reference>
<accession>A0A0F2MGX5</accession>
<feature type="compositionally biased region" description="Low complexity" evidence="1">
    <location>
        <begin position="498"/>
        <end position="513"/>
    </location>
</feature>
<organism evidence="2 3">
    <name type="scientific">Sporothrix schenckii 1099-18</name>
    <dbReference type="NCBI Taxonomy" id="1397361"/>
    <lineage>
        <taxon>Eukaryota</taxon>
        <taxon>Fungi</taxon>
        <taxon>Dikarya</taxon>
        <taxon>Ascomycota</taxon>
        <taxon>Pezizomycotina</taxon>
        <taxon>Sordariomycetes</taxon>
        <taxon>Sordariomycetidae</taxon>
        <taxon>Ophiostomatales</taxon>
        <taxon>Ophiostomataceae</taxon>
        <taxon>Sporothrix</taxon>
    </lineage>
</organism>
<feature type="compositionally biased region" description="Low complexity" evidence="1">
    <location>
        <begin position="525"/>
        <end position="549"/>
    </location>
</feature>
<feature type="region of interest" description="Disordered" evidence="1">
    <location>
        <begin position="879"/>
        <end position="924"/>
    </location>
</feature>
<comment type="caution">
    <text evidence="2">The sequence shown here is derived from an EMBL/GenBank/DDBJ whole genome shotgun (WGS) entry which is preliminary data.</text>
</comment>
<dbReference type="VEuPathDB" id="FungiDB:SPSK_06985"/>
<dbReference type="RefSeq" id="XP_016591568.1">
    <property type="nucleotide sequence ID" value="XM_016733655.1"/>
</dbReference>
<name>A0A0F2MGX5_SPOSC</name>
<gene>
    <name evidence="2" type="ORF">SPSK_06985</name>
</gene>
<feature type="region of interest" description="Disordered" evidence="1">
    <location>
        <begin position="648"/>
        <end position="706"/>
    </location>
</feature>
<dbReference type="OrthoDB" id="10691235at2759"/>
<feature type="region of interest" description="Disordered" evidence="1">
    <location>
        <begin position="138"/>
        <end position="161"/>
    </location>
</feature>
<proteinExistence type="predicted"/>
<dbReference type="GeneID" id="27668932"/>
<evidence type="ECO:0000313" key="3">
    <source>
        <dbReference type="Proteomes" id="UP000033710"/>
    </source>
</evidence>
<dbReference type="KEGG" id="ssck:SPSK_06985"/>
<feature type="compositionally biased region" description="Basic and acidic residues" evidence="1">
    <location>
        <begin position="28"/>
        <end position="45"/>
    </location>
</feature>
<feature type="region of interest" description="Disordered" evidence="1">
    <location>
        <begin position="790"/>
        <end position="811"/>
    </location>
</feature>
<dbReference type="Proteomes" id="UP000033710">
    <property type="component" value="Unassembled WGS sequence"/>
</dbReference>
<sequence>MRTSSTGERIPALALVHTDNCSVADTSIDDRTLPSDKKTEKRPSRENSPATKHKGLPIDGATIENWRPHVSTVTEKSSSSADSMAEQPPKATEMKGKSNAIPNASDLGSLRRRRPGATYGVDALPNLKARVVAEHDVSNVSSAAPSTRPETRQPEPMRTFPLEFGQGVTTDRESSLRNVSSLPKFFAPDYGITDDDKSATQLSDDPSEEDQHLDFSFTSFSRLPLFNIMHGPPHADAPLGLPHARNPLDEHPDIQSLPPVLQGLVRKNLTPEAGEKGRTVAAMILELFAGHKQIGPFEFPSQSRLPLYVNLRPKVTSSPRQDADGDTDDLEYAKGTDGSFSLSHCARLPLHMIAGAESRQMEIHTNMNKVQLTNFAHPKTWTDSNSFDFEFLQEHRLPSYSSLFKGPIETSTLNTQLVRKGVPLQIVEVSKKGHVIGSIDSVGRYVRPNADPRFLFSITPFTKSEVLRGKTSKDVLFGKLEKTWRKQEHAGVAQVAVTNRSSRSTSTNGTTGTCARAGHPHCERTSASTRSTQRHSSSTTTGTQTAPSSISINESGPNAPYRAPPPSRAEPSVDGNKRLAGDRHRFDALVNRLQQKLSEQSQQSGDDVKDANSNVGRTSNCNDAKMPVRECRQRGAVEHGSVHINYQVSGEASSTTGKQNESQIGQPNRKDKPPPLPPRPNLASNPPHSSAPVPSSRCDSALDPRKAPFQPSYVPYAFSNNPNKHTMVPGMEPGMVPGIVPGTVPMPLAWRLHPPQGPLPAPASLVPPVPVSMPAIPPLPQDHNSRPPYSAPISVPGWPMSKRPSSSRRRSPFVPLAAADQQKIEEHIELLKATIPNYATLSKRRQELRWGRQNRQVRGPKAKAGGSCPWVNSPQMLWEQHQQSQKQPAAHIQVHPQVQPQAQQLPSVQSAQPAQPAQQLRHMQLHQVQMQQMQQMHEMHQQHMQKIHQTQQDQQQYQQGQPGSAMQGIQSMQPLHLYGQYYPNTLAAPTWAMPLMNTKM</sequence>
<feature type="compositionally biased region" description="Polar residues" evidence="1">
    <location>
        <begin position="611"/>
        <end position="622"/>
    </location>
</feature>
<feature type="compositionally biased region" description="Polar residues" evidence="1">
    <location>
        <begin position="648"/>
        <end position="666"/>
    </location>
</feature>
<feature type="region of interest" description="Disordered" evidence="1">
    <location>
        <begin position="596"/>
        <end position="627"/>
    </location>
</feature>
<reference evidence="2 3" key="1">
    <citation type="journal article" date="2014" name="BMC Genomics">
        <title>Comparative genomics of the major fungal agents of human and animal Sporotrichosis: Sporothrix schenckii and Sporothrix brasiliensis.</title>
        <authorList>
            <person name="Teixeira M.M."/>
            <person name="de Almeida L.G."/>
            <person name="Kubitschek-Barreira P."/>
            <person name="Alves F.L."/>
            <person name="Kioshima E.S."/>
            <person name="Abadio A.K."/>
            <person name="Fernandes L."/>
            <person name="Derengowski L.S."/>
            <person name="Ferreira K.S."/>
            <person name="Souza R.C."/>
            <person name="Ruiz J.C."/>
            <person name="de Andrade N.C."/>
            <person name="Paes H.C."/>
            <person name="Nicola A.M."/>
            <person name="Albuquerque P."/>
            <person name="Gerber A.L."/>
            <person name="Martins V.P."/>
            <person name="Peconick L.D."/>
            <person name="Neto A.V."/>
            <person name="Chaucanez C.B."/>
            <person name="Silva P.A."/>
            <person name="Cunha O.L."/>
            <person name="de Oliveira F.F."/>
            <person name="dos Santos T.C."/>
            <person name="Barros A.L."/>
            <person name="Soares M.A."/>
            <person name="de Oliveira L.M."/>
            <person name="Marini M.M."/>
            <person name="Villalobos-Duno H."/>
            <person name="Cunha M.M."/>
            <person name="de Hoog S."/>
            <person name="da Silveira J.F."/>
            <person name="Henrissat B."/>
            <person name="Nino-Vega G.A."/>
            <person name="Cisalpino P.S."/>
            <person name="Mora-Montes H.M."/>
            <person name="Almeida S.R."/>
            <person name="Stajich J.E."/>
            <person name="Lopes-Bezerra L.M."/>
            <person name="Vasconcelos A.T."/>
            <person name="Felipe M.S."/>
        </authorList>
    </citation>
    <scope>NUCLEOTIDE SEQUENCE [LARGE SCALE GENOMIC DNA]</scope>
    <source>
        <strain evidence="2 3">1099-18</strain>
    </source>
</reference>
<feature type="compositionally biased region" description="Low complexity" evidence="1">
    <location>
        <begin position="942"/>
        <end position="961"/>
    </location>
</feature>
<feature type="region of interest" description="Disordered" evidence="1">
    <location>
        <begin position="942"/>
        <end position="966"/>
    </location>
</feature>
<feature type="compositionally biased region" description="Low complexity" evidence="1">
    <location>
        <begin position="896"/>
        <end position="924"/>
    </location>
</feature>